<organism evidence="1 2">
    <name type="scientific">Portunus trituberculatus</name>
    <name type="common">Swimming crab</name>
    <name type="synonym">Neptunus trituberculatus</name>
    <dbReference type="NCBI Taxonomy" id="210409"/>
    <lineage>
        <taxon>Eukaryota</taxon>
        <taxon>Metazoa</taxon>
        <taxon>Ecdysozoa</taxon>
        <taxon>Arthropoda</taxon>
        <taxon>Crustacea</taxon>
        <taxon>Multicrustacea</taxon>
        <taxon>Malacostraca</taxon>
        <taxon>Eumalacostraca</taxon>
        <taxon>Eucarida</taxon>
        <taxon>Decapoda</taxon>
        <taxon>Pleocyemata</taxon>
        <taxon>Brachyura</taxon>
        <taxon>Eubrachyura</taxon>
        <taxon>Portunoidea</taxon>
        <taxon>Portunidae</taxon>
        <taxon>Portuninae</taxon>
        <taxon>Portunus</taxon>
    </lineage>
</organism>
<evidence type="ECO:0000313" key="1">
    <source>
        <dbReference type="EMBL" id="MPC88247.1"/>
    </source>
</evidence>
<keyword evidence="2" id="KW-1185">Reference proteome</keyword>
<dbReference type="EMBL" id="VSRR010077189">
    <property type="protein sequence ID" value="MPC88247.1"/>
    <property type="molecule type" value="Genomic_DNA"/>
</dbReference>
<protein>
    <submittedName>
        <fullName evidence="1">Uncharacterized protein</fullName>
    </submittedName>
</protein>
<sequence>MQCKNVAQSMEQMETMVLGESCHLQAGWGVEERQ</sequence>
<name>A0A5B7J3Q6_PORTR</name>
<accession>A0A5B7J3Q6</accession>
<comment type="caution">
    <text evidence="1">The sequence shown here is derived from an EMBL/GenBank/DDBJ whole genome shotgun (WGS) entry which is preliminary data.</text>
</comment>
<dbReference type="AlphaFoldDB" id="A0A5B7J3Q6"/>
<dbReference type="Proteomes" id="UP000324222">
    <property type="component" value="Unassembled WGS sequence"/>
</dbReference>
<reference evidence="1 2" key="1">
    <citation type="submission" date="2019-05" db="EMBL/GenBank/DDBJ databases">
        <title>Another draft genome of Portunus trituberculatus and its Hox gene families provides insights of decapod evolution.</title>
        <authorList>
            <person name="Jeong J.-H."/>
            <person name="Song I."/>
            <person name="Kim S."/>
            <person name="Choi T."/>
            <person name="Kim D."/>
            <person name="Ryu S."/>
            <person name="Kim W."/>
        </authorList>
    </citation>
    <scope>NUCLEOTIDE SEQUENCE [LARGE SCALE GENOMIC DNA]</scope>
    <source>
        <tissue evidence="1">Muscle</tissue>
    </source>
</reference>
<gene>
    <name evidence="1" type="ORF">E2C01_083148</name>
</gene>
<proteinExistence type="predicted"/>
<evidence type="ECO:0000313" key="2">
    <source>
        <dbReference type="Proteomes" id="UP000324222"/>
    </source>
</evidence>